<keyword evidence="3" id="KW-1185">Reference proteome</keyword>
<dbReference type="AlphaFoldDB" id="A0A9P0P7U3"/>
<accession>A0A9P0P7U3</accession>
<proteinExistence type="predicted"/>
<evidence type="ECO:0000313" key="2">
    <source>
        <dbReference type="EMBL" id="CAH1970835.1"/>
    </source>
</evidence>
<dbReference type="Proteomes" id="UP001152888">
    <property type="component" value="Unassembled WGS sequence"/>
</dbReference>
<evidence type="ECO:0000313" key="3">
    <source>
        <dbReference type="Proteomes" id="UP001152888"/>
    </source>
</evidence>
<sequence length="125" mass="14308">MKKTKADHEQQEAFAIMKTIYHNKMERDGFHIFGELVSNKLRNLKTDYARNTVEHMISNILFEANMGKYDYPPQYSQSRPQASLSDVRSSVCTPITSPSLHGTESENSFPPSYQLPYQIPSLPIP</sequence>
<dbReference type="OrthoDB" id="8115787at2759"/>
<feature type="compositionally biased region" description="Polar residues" evidence="1">
    <location>
        <begin position="95"/>
        <end position="111"/>
    </location>
</feature>
<evidence type="ECO:0000256" key="1">
    <source>
        <dbReference type="SAM" id="MobiDB-lite"/>
    </source>
</evidence>
<organism evidence="2 3">
    <name type="scientific">Acanthoscelides obtectus</name>
    <name type="common">Bean weevil</name>
    <name type="synonym">Bruchus obtectus</name>
    <dbReference type="NCBI Taxonomy" id="200917"/>
    <lineage>
        <taxon>Eukaryota</taxon>
        <taxon>Metazoa</taxon>
        <taxon>Ecdysozoa</taxon>
        <taxon>Arthropoda</taxon>
        <taxon>Hexapoda</taxon>
        <taxon>Insecta</taxon>
        <taxon>Pterygota</taxon>
        <taxon>Neoptera</taxon>
        <taxon>Endopterygota</taxon>
        <taxon>Coleoptera</taxon>
        <taxon>Polyphaga</taxon>
        <taxon>Cucujiformia</taxon>
        <taxon>Chrysomeloidea</taxon>
        <taxon>Chrysomelidae</taxon>
        <taxon>Bruchinae</taxon>
        <taxon>Bruchini</taxon>
        <taxon>Acanthoscelides</taxon>
    </lineage>
</organism>
<comment type="caution">
    <text evidence="2">The sequence shown here is derived from an EMBL/GenBank/DDBJ whole genome shotgun (WGS) entry which is preliminary data.</text>
</comment>
<feature type="region of interest" description="Disordered" evidence="1">
    <location>
        <begin position="95"/>
        <end position="114"/>
    </location>
</feature>
<reference evidence="2" key="1">
    <citation type="submission" date="2022-03" db="EMBL/GenBank/DDBJ databases">
        <authorList>
            <person name="Sayadi A."/>
        </authorList>
    </citation>
    <scope>NUCLEOTIDE SEQUENCE</scope>
</reference>
<protein>
    <submittedName>
        <fullName evidence="2">Uncharacterized protein</fullName>
    </submittedName>
</protein>
<gene>
    <name evidence="2" type="ORF">ACAOBT_LOCUS9133</name>
</gene>
<name>A0A9P0P7U3_ACAOB</name>
<dbReference type="EMBL" id="CAKOFQ010006778">
    <property type="protein sequence ID" value="CAH1970835.1"/>
    <property type="molecule type" value="Genomic_DNA"/>
</dbReference>